<accession>X1GCV5</accession>
<comment type="caution">
    <text evidence="1">The sequence shown here is derived from an EMBL/GenBank/DDBJ whole genome shotgun (WGS) entry which is preliminary data.</text>
</comment>
<dbReference type="AlphaFoldDB" id="X1GCV5"/>
<evidence type="ECO:0008006" key="2">
    <source>
        <dbReference type="Google" id="ProtNLM"/>
    </source>
</evidence>
<feature type="non-terminal residue" evidence="1">
    <location>
        <position position="79"/>
    </location>
</feature>
<organism evidence="1">
    <name type="scientific">marine sediment metagenome</name>
    <dbReference type="NCBI Taxonomy" id="412755"/>
    <lineage>
        <taxon>unclassified sequences</taxon>
        <taxon>metagenomes</taxon>
        <taxon>ecological metagenomes</taxon>
    </lineage>
</organism>
<proteinExistence type="predicted"/>
<dbReference type="EMBL" id="BARU01015755">
    <property type="protein sequence ID" value="GAH55032.1"/>
    <property type="molecule type" value="Genomic_DNA"/>
</dbReference>
<sequence>YKHFDHAALTTTDYLLGNSPLLKGRVLDVGCGDGITDLGIALRKRPAEMVGIDPFGSFARLPEVLQQAQLPADCVPSNL</sequence>
<evidence type="ECO:0000313" key="1">
    <source>
        <dbReference type="EMBL" id="GAH55032.1"/>
    </source>
</evidence>
<dbReference type="SUPFAM" id="SSF53335">
    <property type="entry name" value="S-adenosyl-L-methionine-dependent methyltransferases"/>
    <property type="match status" value="1"/>
</dbReference>
<name>X1GCV5_9ZZZZ</name>
<reference evidence="1" key="1">
    <citation type="journal article" date="2014" name="Front. Microbiol.">
        <title>High frequency of phylogenetically diverse reductive dehalogenase-homologous genes in deep subseafloor sedimentary metagenomes.</title>
        <authorList>
            <person name="Kawai M."/>
            <person name="Futagami T."/>
            <person name="Toyoda A."/>
            <person name="Takaki Y."/>
            <person name="Nishi S."/>
            <person name="Hori S."/>
            <person name="Arai W."/>
            <person name="Tsubouchi T."/>
            <person name="Morono Y."/>
            <person name="Uchiyama I."/>
            <person name="Ito T."/>
            <person name="Fujiyama A."/>
            <person name="Inagaki F."/>
            <person name="Takami H."/>
        </authorList>
    </citation>
    <scope>NUCLEOTIDE SEQUENCE</scope>
    <source>
        <strain evidence="1">Expedition CK06-06</strain>
    </source>
</reference>
<protein>
    <recommendedName>
        <fullName evidence="2">Methyltransferase domain-containing protein</fullName>
    </recommendedName>
</protein>
<dbReference type="Gene3D" id="3.40.50.150">
    <property type="entry name" value="Vaccinia Virus protein VP39"/>
    <property type="match status" value="1"/>
</dbReference>
<gene>
    <name evidence="1" type="ORF">S03H2_26836</name>
</gene>
<feature type="non-terminal residue" evidence="1">
    <location>
        <position position="1"/>
    </location>
</feature>
<dbReference type="InterPro" id="IPR029063">
    <property type="entry name" value="SAM-dependent_MTases_sf"/>
</dbReference>